<evidence type="ECO:0000256" key="5">
    <source>
        <dbReference type="ARBA" id="ARBA00038359"/>
    </source>
</evidence>
<evidence type="ECO:0000256" key="6">
    <source>
        <dbReference type="SAM" id="MobiDB-lite"/>
    </source>
</evidence>
<evidence type="ECO:0000313" key="10">
    <source>
        <dbReference type="Proteomes" id="UP001302126"/>
    </source>
</evidence>
<dbReference type="InterPro" id="IPR049326">
    <property type="entry name" value="Rhodopsin_dom_fungi"/>
</dbReference>
<proteinExistence type="inferred from homology"/>
<reference evidence="9" key="2">
    <citation type="submission" date="2023-05" db="EMBL/GenBank/DDBJ databases">
        <authorList>
            <consortium name="Lawrence Berkeley National Laboratory"/>
            <person name="Steindorff A."/>
            <person name="Hensen N."/>
            <person name="Bonometti L."/>
            <person name="Westerberg I."/>
            <person name="Brannstrom I.O."/>
            <person name="Guillou S."/>
            <person name="Cros-Aarteil S."/>
            <person name="Calhoun S."/>
            <person name="Haridas S."/>
            <person name="Kuo A."/>
            <person name="Mondo S."/>
            <person name="Pangilinan J."/>
            <person name="Riley R."/>
            <person name="Labutti K."/>
            <person name="Andreopoulos B."/>
            <person name="Lipzen A."/>
            <person name="Chen C."/>
            <person name="Yanf M."/>
            <person name="Daum C."/>
            <person name="Ng V."/>
            <person name="Clum A."/>
            <person name="Ohm R."/>
            <person name="Martin F."/>
            <person name="Silar P."/>
            <person name="Natvig D."/>
            <person name="Lalanne C."/>
            <person name="Gautier V."/>
            <person name="Ament-Velasquez S.L."/>
            <person name="Kruys A."/>
            <person name="Hutchinson M.I."/>
            <person name="Powell A.J."/>
            <person name="Barry K."/>
            <person name="Miller A.N."/>
            <person name="Grigoriev I.V."/>
            <person name="Debuchy R."/>
            <person name="Gladieux P."/>
            <person name="Thoren M.H."/>
            <person name="Johannesson H."/>
        </authorList>
    </citation>
    <scope>NUCLEOTIDE SEQUENCE</scope>
    <source>
        <strain evidence="9">PSN309</strain>
    </source>
</reference>
<feature type="region of interest" description="Disordered" evidence="6">
    <location>
        <begin position="308"/>
        <end position="332"/>
    </location>
</feature>
<keyword evidence="10" id="KW-1185">Reference proteome</keyword>
<dbReference type="PANTHER" id="PTHR33048">
    <property type="entry name" value="PTH11-LIKE INTEGRAL MEMBRANE PROTEIN (AFU_ORTHOLOGUE AFUA_5G11245)"/>
    <property type="match status" value="1"/>
</dbReference>
<dbReference type="Proteomes" id="UP001302126">
    <property type="component" value="Unassembled WGS sequence"/>
</dbReference>
<feature type="transmembrane region" description="Helical" evidence="7">
    <location>
        <begin position="68"/>
        <end position="86"/>
    </location>
</feature>
<feature type="transmembrane region" description="Helical" evidence="7">
    <location>
        <begin position="191"/>
        <end position="213"/>
    </location>
</feature>
<dbReference type="Pfam" id="PF20684">
    <property type="entry name" value="Fung_rhodopsin"/>
    <property type="match status" value="1"/>
</dbReference>
<evidence type="ECO:0000256" key="3">
    <source>
        <dbReference type="ARBA" id="ARBA00022989"/>
    </source>
</evidence>
<name>A0AAN7AEX6_9PEZI</name>
<evidence type="ECO:0000256" key="4">
    <source>
        <dbReference type="ARBA" id="ARBA00023136"/>
    </source>
</evidence>
<feature type="compositionally biased region" description="Gly residues" evidence="6">
    <location>
        <begin position="312"/>
        <end position="324"/>
    </location>
</feature>
<comment type="subcellular location">
    <subcellularLocation>
        <location evidence="1">Membrane</location>
        <topology evidence="1">Multi-pass membrane protein</topology>
    </subcellularLocation>
</comment>
<feature type="transmembrane region" description="Helical" evidence="7">
    <location>
        <begin position="143"/>
        <end position="168"/>
    </location>
</feature>
<evidence type="ECO:0000256" key="1">
    <source>
        <dbReference type="ARBA" id="ARBA00004141"/>
    </source>
</evidence>
<evidence type="ECO:0000256" key="7">
    <source>
        <dbReference type="SAM" id="Phobius"/>
    </source>
</evidence>
<dbReference type="GO" id="GO:0016020">
    <property type="term" value="C:membrane"/>
    <property type="evidence" value="ECO:0007669"/>
    <property type="project" value="UniProtKB-SubCell"/>
</dbReference>
<dbReference type="InterPro" id="IPR052337">
    <property type="entry name" value="SAT4-like"/>
</dbReference>
<dbReference type="PANTHER" id="PTHR33048:SF124">
    <property type="entry name" value="INTEGRAL MEMBRANE PROTEIN"/>
    <property type="match status" value="1"/>
</dbReference>
<gene>
    <name evidence="9" type="ORF">QBC35DRAFT_541191</name>
</gene>
<organism evidence="9 10">
    <name type="scientific">Podospora australis</name>
    <dbReference type="NCBI Taxonomy" id="1536484"/>
    <lineage>
        <taxon>Eukaryota</taxon>
        <taxon>Fungi</taxon>
        <taxon>Dikarya</taxon>
        <taxon>Ascomycota</taxon>
        <taxon>Pezizomycotina</taxon>
        <taxon>Sordariomycetes</taxon>
        <taxon>Sordariomycetidae</taxon>
        <taxon>Sordariales</taxon>
        <taxon>Podosporaceae</taxon>
        <taxon>Podospora</taxon>
    </lineage>
</organism>
<evidence type="ECO:0000259" key="8">
    <source>
        <dbReference type="Pfam" id="PF20684"/>
    </source>
</evidence>
<keyword evidence="3 7" id="KW-1133">Transmembrane helix</keyword>
<feature type="transmembrane region" description="Helical" evidence="7">
    <location>
        <begin position="106"/>
        <end position="123"/>
    </location>
</feature>
<comment type="similarity">
    <text evidence="5">Belongs to the SAT4 family.</text>
</comment>
<feature type="transmembrane region" description="Helical" evidence="7">
    <location>
        <begin position="35"/>
        <end position="56"/>
    </location>
</feature>
<accession>A0AAN7AEX6</accession>
<evidence type="ECO:0000256" key="2">
    <source>
        <dbReference type="ARBA" id="ARBA00022692"/>
    </source>
</evidence>
<reference evidence="9" key="1">
    <citation type="journal article" date="2023" name="Mol. Phylogenet. Evol.">
        <title>Genome-scale phylogeny and comparative genomics of the fungal order Sordariales.</title>
        <authorList>
            <person name="Hensen N."/>
            <person name="Bonometti L."/>
            <person name="Westerberg I."/>
            <person name="Brannstrom I.O."/>
            <person name="Guillou S."/>
            <person name="Cros-Aarteil S."/>
            <person name="Calhoun S."/>
            <person name="Haridas S."/>
            <person name="Kuo A."/>
            <person name="Mondo S."/>
            <person name="Pangilinan J."/>
            <person name="Riley R."/>
            <person name="LaButti K."/>
            <person name="Andreopoulos B."/>
            <person name="Lipzen A."/>
            <person name="Chen C."/>
            <person name="Yan M."/>
            <person name="Daum C."/>
            <person name="Ng V."/>
            <person name="Clum A."/>
            <person name="Steindorff A."/>
            <person name="Ohm R.A."/>
            <person name="Martin F."/>
            <person name="Silar P."/>
            <person name="Natvig D.O."/>
            <person name="Lalanne C."/>
            <person name="Gautier V."/>
            <person name="Ament-Velasquez S.L."/>
            <person name="Kruys A."/>
            <person name="Hutchinson M.I."/>
            <person name="Powell A.J."/>
            <person name="Barry K."/>
            <person name="Miller A.N."/>
            <person name="Grigoriev I.V."/>
            <person name="Debuchy R."/>
            <person name="Gladieux P."/>
            <person name="Hiltunen Thoren M."/>
            <person name="Johannesson H."/>
        </authorList>
    </citation>
    <scope>NUCLEOTIDE SEQUENCE</scope>
    <source>
        <strain evidence="9">PSN309</strain>
    </source>
</reference>
<evidence type="ECO:0000313" key="9">
    <source>
        <dbReference type="EMBL" id="KAK4184089.1"/>
    </source>
</evidence>
<protein>
    <recommendedName>
        <fullName evidence="8">Rhodopsin domain-containing protein</fullName>
    </recommendedName>
</protein>
<keyword evidence="4 7" id="KW-0472">Membrane</keyword>
<sequence length="397" mass="43998">MAEIPTVGGVPVVMPPPEGYVVDFDNPQRNSVTQAYWLFSVGNVLCLLFMLQHLYVRLFLRRQFKLEDACLLIAYGFSLALQGIIIREFVRGVFGTHSWEMPLTKFIYFLKALYLLPILYNPVQGGAKLALLLVYRRLAPQKWFLILVWTVIFIVVGSSTAILFAAIFPCKPVEFAWNIMIPGECIDRPKLYQATAILGAITDLMVLAVPIPVVVTLQIPRKQKIALIAAFSVGGITAFTSIMRLYELINSMGDIDQSWGGGPVLLWILAETNMSCICGTLPTIKPFLNHIAPRILGSTRNNSRYPVNSGGLSTGGPATFGGTGDIQSKNRNRADKYERFSDDIMYPLETVTAVGVGERSSQESINHARSEAGSDKAIVRENNILQTKTATITYEKR</sequence>
<dbReference type="AlphaFoldDB" id="A0AAN7AEX6"/>
<dbReference type="EMBL" id="MU864506">
    <property type="protein sequence ID" value="KAK4184089.1"/>
    <property type="molecule type" value="Genomic_DNA"/>
</dbReference>
<comment type="caution">
    <text evidence="9">The sequence shown here is derived from an EMBL/GenBank/DDBJ whole genome shotgun (WGS) entry which is preliminary data.</text>
</comment>
<keyword evidence="2 7" id="KW-0812">Transmembrane</keyword>
<feature type="domain" description="Rhodopsin" evidence="8">
    <location>
        <begin position="54"/>
        <end position="289"/>
    </location>
</feature>
<feature type="transmembrane region" description="Helical" evidence="7">
    <location>
        <begin position="225"/>
        <end position="244"/>
    </location>
</feature>